<dbReference type="SUPFAM" id="SSF51735">
    <property type="entry name" value="NAD(P)-binding Rossmann-fold domains"/>
    <property type="match status" value="1"/>
</dbReference>
<dbReference type="GO" id="GO:0016491">
    <property type="term" value="F:oxidoreductase activity"/>
    <property type="evidence" value="ECO:0007669"/>
    <property type="project" value="InterPro"/>
</dbReference>
<dbReference type="GO" id="GO:0008270">
    <property type="term" value="F:zinc ion binding"/>
    <property type="evidence" value="ECO:0007669"/>
    <property type="project" value="InterPro"/>
</dbReference>
<dbReference type="Proteomes" id="UP000666240">
    <property type="component" value="Unassembled WGS sequence"/>
</dbReference>
<dbReference type="Gene3D" id="3.40.50.720">
    <property type="entry name" value="NAD(P)-binding Rossmann-like Domain"/>
    <property type="match status" value="1"/>
</dbReference>
<feature type="domain" description="Enoyl reductase (ER)" evidence="1">
    <location>
        <begin position="10"/>
        <end position="327"/>
    </location>
</feature>
<dbReference type="RefSeq" id="WP_209336102.1">
    <property type="nucleotide sequence ID" value="NZ_JAGIYY010000005.1"/>
</dbReference>
<dbReference type="InterPro" id="IPR013154">
    <property type="entry name" value="ADH-like_N"/>
</dbReference>
<evidence type="ECO:0000313" key="3">
    <source>
        <dbReference type="Proteomes" id="UP000666240"/>
    </source>
</evidence>
<dbReference type="CDD" id="cd08241">
    <property type="entry name" value="QOR1"/>
    <property type="match status" value="1"/>
</dbReference>
<evidence type="ECO:0000313" key="2">
    <source>
        <dbReference type="EMBL" id="MBP0440064.1"/>
    </source>
</evidence>
<proteinExistence type="predicted"/>
<dbReference type="Pfam" id="PF08240">
    <property type="entry name" value="ADH_N"/>
    <property type="match status" value="1"/>
</dbReference>
<dbReference type="InterPro" id="IPR011032">
    <property type="entry name" value="GroES-like_sf"/>
</dbReference>
<dbReference type="InterPro" id="IPR013149">
    <property type="entry name" value="ADH-like_C"/>
</dbReference>
<dbReference type="InterPro" id="IPR020843">
    <property type="entry name" value="ER"/>
</dbReference>
<gene>
    <name evidence="2" type="ORF">J5Y06_15510</name>
</gene>
<dbReference type="Pfam" id="PF00107">
    <property type="entry name" value="ADH_zinc_N"/>
    <property type="match status" value="1"/>
</dbReference>
<dbReference type="SMART" id="SM00829">
    <property type="entry name" value="PKS_ER"/>
    <property type="match status" value="1"/>
</dbReference>
<dbReference type="PANTHER" id="PTHR43677:SF4">
    <property type="entry name" value="QUINONE OXIDOREDUCTASE-LIKE PROTEIN 2"/>
    <property type="match status" value="1"/>
</dbReference>
<comment type="caution">
    <text evidence="2">The sequence shown here is derived from an EMBL/GenBank/DDBJ whole genome shotgun (WGS) entry which is preliminary data.</text>
</comment>
<dbReference type="PROSITE" id="PS01162">
    <property type="entry name" value="QOR_ZETA_CRYSTAL"/>
    <property type="match status" value="1"/>
</dbReference>
<dbReference type="InterPro" id="IPR051397">
    <property type="entry name" value="Zn-ADH-like_protein"/>
</dbReference>
<dbReference type="Gene3D" id="3.90.180.10">
    <property type="entry name" value="Medium-chain alcohol dehydrogenases, catalytic domain"/>
    <property type="match status" value="1"/>
</dbReference>
<protein>
    <submittedName>
        <fullName evidence="2">NADPH:quinone oxidoreductase family protein</fullName>
    </submittedName>
</protein>
<dbReference type="InterPro" id="IPR002364">
    <property type="entry name" value="Quin_OxRdtase/zeta-crystal_CS"/>
</dbReference>
<sequence length="332" mass="34953">MKAVLVERFAPFQEARLVDVADPSPGRGEVLVDVAAAEANYPDILVMEGRYQVKPPLPFSPGKAAAGVVSALGEGVTRLAVGDKVAAQVEYGAYAEKLLARDESCFRIPDGMTFETAAALGLVYQTSYFALLERCQFQPGETVLVLGASGGVGSAAVQLAKAMGASLVIACTRGPEGAQVARSMGADHVIDTNRSDLREALRTEVSAVTNGHGADVVVDPVGGEAHAAAMRAMAWCGRMVIVGFAGGDIPAIRSNYLLVKNITVSGLQWSDYRDRSPEKVAQAQEAIFALWQAGKLDPHISKVLPLEQFGEALSALAEGRAKGKIVLSTTER</sequence>
<organism evidence="2 3">
    <name type="scientific">Tianweitania sediminis</name>
    <dbReference type="NCBI Taxonomy" id="1502156"/>
    <lineage>
        <taxon>Bacteria</taxon>
        <taxon>Pseudomonadati</taxon>
        <taxon>Pseudomonadota</taxon>
        <taxon>Alphaproteobacteria</taxon>
        <taxon>Hyphomicrobiales</taxon>
        <taxon>Phyllobacteriaceae</taxon>
        <taxon>Tianweitania</taxon>
    </lineage>
</organism>
<dbReference type="SUPFAM" id="SSF50129">
    <property type="entry name" value="GroES-like"/>
    <property type="match status" value="1"/>
</dbReference>
<dbReference type="PANTHER" id="PTHR43677">
    <property type="entry name" value="SHORT-CHAIN DEHYDROGENASE/REDUCTASE"/>
    <property type="match status" value="1"/>
</dbReference>
<accession>A0A8J7RQ97</accession>
<keyword evidence="3" id="KW-1185">Reference proteome</keyword>
<dbReference type="AlphaFoldDB" id="A0A8J7RQ97"/>
<name>A0A8J7RQ97_9HYPH</name>
<dbReference type="InterPro" id="IPR036291">
    <property type="entry name" value="NAD(P)-bd_dom_sf"/>
</dbReference>
<evidence type="ECO:0000259" key="1">
    <source>
        <dbReference type="SMART" id="SM00829"/>
    </source>
</evidence>
<reference evidence="2" key="1">
    <citation type="submission" date="2021-03" db="EMBL/GenBank/DDBJ databases">
        <title>Genome sequencing and assembly of Tianweitania sediminis.</title>
        <authorList>
            <person name="Chhetri G."/>
        </authorList>
    </citation>
    <scope>NUCLEOTIDE SEQUENCE</scope>
    <source>
        <strain evidence="2">Z8</strain>
    </source>
</reference>
<dbReference type="EMBL" id="JAGIYY010000005">
    <property type="protein sequence ID" value="MBP0440064.1"/>
    <property type="molecule type" value="Genomic_DNA"/>
</dbReference>